<proteinExistence type="predicted"/>
<reference evidence="1 2" key="1">
    <citation type="submission" date="2019-03" db="EMBL/GenBank/DDBJ databases">
        <title>Single cell metagenomics reveals metabolic interactions within the superorganism composed of flagellate Streblomastix strix and complex community of Bacteroidetes bacteria on its surface.</title>
        <authorList>
            <person name="Treitli S.C."/>
            <person name="Kolisko M."/>
            <person name="Husnik F."/>
            <person name="Keeling P."/>
            <person name="Hampl V."/>
        </authorList>
    </citation>
    <scope>NUCLEOTIDE SEQUENCE [LARGE SCALE GENOMIC DNA]</scope>
    <source>
        <strain evidence="1">ST1C</strain>
    </source>
</reference>
<dbReference type="Pfam" id="PF08613">
    <property type="entry name" value="Cyclin"/>
    <property type="match status" value="1"/>
</dbReference>
<name>A0A5J4UTF9_9EUKA</name>
<dbReference type="AlphaFoldDB" id="A0A5J4UTF9"/>
<gene>
    <name evidence="1" type="ORF">EZS28_031034</name>
</gene>
<dbReference type="InterPro" id="IPR013922">
    <property type="entry name" value="Cyclin_PHO80-like"/>
</dbReference>
<sequence>MISSMDKTRCEMIESEISMQFQQQSAQQLGMSGALGNDSENTNDCSWAWRQNAYWDHIACTRTRSRDVAFISQHLSYVMGSVLAKTGDVEGKSRELEPKIHAFFDYVCKVTDASVGEIIHSARLVERFVEAALKSESIDGQIQPNTGLVSEESMGTVLLCGVSVTMKVMRDISYRNGWWGRAFGISTSNVNKSEIVFLRELQHIVVVSVEDFWDCYERIIGRWNSQPQELAQQKQQSKNL</sequence>
<dbReference type="Proteomes" id="UP000324800">
    <property type="component" value="Unassembled WGS sequence"/>
</dbReference>
<dbReference type="EMBL" id="SNRW01012753">
    <property type="protein sequence ID" value="KAA6373440.1"/>
    <property type="molecule type" value="Genomic_DNA"/>
</dbReference>
<comment type="caution">
    <text evidence="1">The sequence shown here is derived from an EMBL/GenBank/DDBJ whole genome shotgun (WGS) entry which is preliminary data.</text>
</comment>
<organism evidence="1 2">
    <name type="scientific">Streblomastix strix</name>
    <dbReference type="NCBI Taxonomy" id="222440"/>
    <lineage>
        <taxon>Eukaryota</taxon>
        <taxon>Metamonada</taxon>
        <taxon>Preaxostyla</taxon>
        <taxon>Oxymonadida</taxon>
        <taxon>Streblomastigidae</taxon>
        <taxon>Streblomastix</taxon>
    </lineage>
</organism>
<evidence type="ECO:0000313" key="2">
    <source>
        <dbReference type="Proteomes" id="UP000324800"/>
    </source>
</evidence>
<accession>A0A5J4UTF9</accession>
<evidence type="ECO:0000313" key="1">
    <source>
        <dbReference type="EMBL" id="KAA6373440.1"/>
    </source>
</evidence>
<dbReference type="Gene3D" id="1.10.472.10">
    <property type="entry name" value="Cyclin-like"/>
    <property type="match status" value="1"/>
</dbReference>
<dbReference type="GO" id="GO:0019901">
    <property type="term" value="F:protein kinase binding"/>
    <property type="evidence" value="ECO:0007669"/>
    <property type="project" value="InterPro"/>
</dbReference>
<protein>
    <submittedName>
        <fullName evidence="1">Uncharacterized protein</fullName>
    </submittedName>
</protein>